<comment type="caution">
    <text evidence="2">The sequence shown here is derived from an EMBL/GenBank/DDBJ whole genome shotgun (WGS) entry which is preliminary data.</text>
</comment>
<dbReference type="EMBL" id="JACXVP010000001">
    <property type="protein sequence ID" value="KAG5629389.1"/>
    <property type="molecule type" value="Genomic_DNA"/>
</dbReference>
<dbReference type="PANTHER" id="PTHR31111:SF41">
    <property type="entry name" value="F-BOX ASSOCIATED DOMAIN-CONTAINING PROTEIN"/>
    <property type="match status" value="1"/>
</dbReference>
<evidence type="ECO:0000313" key="3">
    <source>
        <dbReference type="Proteomes" id="UP000824120"/>
    </source>
</evidence>
<proteinExistence type="predicted"/>
<dbReference type="Proteomes" id="UP000824120">
    <property type="component" value="Chromosome 1"/>
</dbReference>
<name>A0A9J6AXQ9_SOLCO</name>
<evidence type="ECO:0000259" key="1">
    <source>
        <dbReference type="Pfam" id="PF08268"/>
    </source>
</evidence>
<dbReference type="InterPro" id="IPR013187">
    <property type="entry name" value="F-box-assoc_dom_typ3"/>
</dbReference>
<evidence type="ECO:0000313" key="2">
    <source>
        <dbReference type="EMBL" id="KAG5629389.1"/>
    </source>
</evidence>
<organism evidence="2 3">
    <name type="scientific">Solanum commersonii</name>
    <name type="common">Commerson's wild potato</name>
    <name type="synonym">Commerson's nightshade</name>
    <dbReference type="NCBI Taxonomy" id="4109"/>
    <lineage>
        <taxon>Eukaryota</taxon>
        <taxon>Viridiplantae</taxon>
        <taxon>Streptophyta</taxon>
        <taxon>Embryophyta</taxon>
        <taxon>Tracheophyta</taxon>
        <taxon>Spermatophyta</taxon>
        <taxon>Magnoliopsida</taxon>
        <taxon>eudicotyledons</taxon>
        <taxon>Gunneridae</taxon>
        <taxon>Pentapetalae</taxon>
        <taxon>asterids</taxon>
        <taxon>lamiids</taxon>
        <taxon>Solanales</taxon>
        <taxon>Solanaceae</taxon>
        <taxon>Solanoideae</taxon>
        <taxon>Solaneae</taxon>
        <taxon>Solanum</taxon>
    </lineage>
</organism>
<dbReference type="Pfam" id="PF08268">
    <property type="entry name" value="FBA_3"/>
    <property type="match status" value="1"/>
</dbReference>
<sequence length="286" mass="33314">KTEYFKAIPLWVSHQLYYELIEVKGQLPVIDYELCFVDPIFLFLFIIEKSPRLVVVHVSAVSMKIFPTMWKLRFMNNKHSFEPEEKKYKVFATTTYVGESYTKKRVFTLCIDESWRETKSIRSPILCKSGICINGVIYRFVFHRGLIAIAVFDVKTKNSKLIALGNVSHEWHNELIELKGKLGVVVYEKRPHGHIHLQVLGQTQKKDEWESHTIHFPSTWKDIQPKVKSPYTSGNGEIVFIANLKSGILCLCYDVMRQSWRKLEIKGLPKNRCIKGICSYVERLVT</sequence>
<accession>A0A9J6AXQ9</accession>
<dbReference type="OrthoDB" id="1299321at2759"/>
<dbReference type="NCBIfam" id="TIGR01640">
    <property type="entry name" value="F_box_assoc_1"/>
    <property type="match status" value="1"/>
</dbReference>
<protein>
    <recommendedName>
        <fullName evidence="1">F-box associated beta-propeller type 3 domain-containing protein</fullName>
    </recommendedName>
</protein>
<dbReference type="InterPro" id="IPR017451">
    <property type="entry name" value="F-box-assoc_interact_dom"/>
</dbReference>
<feature type="domain" description="F-box associated beta-propeller type 3" evidence="1">
    <location>
        <begin position="81"/>
        <end position="272"/>
    </location>
</feature>
<gene>
    <name evidence="2" type="ORF">H5410_001106</name>
</gene>
<keyword evidence="3" id="KW-1185">Reference proteome</keyword>
<dbReference type="PANTHER" id="PTHR31111">
    <property type="entry name" value="BNAA05G37150D PROTEIN-RELATED"/>
    <property type="match status" value="1"/>
</dbReference>
<dbReference type="AlphaFoldDB" id="A0A9J6AXQ9"/>
<reference evidence="2 3" key="1">
    <citation type="submission" date="2020-09" db="EMBL/GenBank/DDBJ databases">
        <title>De no assembly of potato wild relative species, Solanum commersonii.</title>
        <authorList>
            <person name="Cho K."/>
        </authorList>
    </citation>
    <scope>NUCLEOTIDE SEQUENCE [LARGE SCALE GENOMIC DNA]</scope>
    <source>
        <strain evidence="2">LZ3.2</strain>
        <tissue evidence="2">Leaf</tissue>
    </source>
</reference>
<feature type="non-terminal residue" evidence="2">
    <location>
        <position position="1"/>
    </location>
</feature>